<dbReference type="Pfam" id="PF04444">
    <property type="entry name" value="Dioxygenase_N"/>
    <property type="match status" value="1"/>
</dbReference>
<evidence type="ECO:0000313" key="10">
    <source>
        <dbReference type="Proteomes" id="UP000799776"/>
    </source>
</evidence>
<dbReference type="GO" id="GO:0018576">
    <property type="term" value="F:catechol 1,2-dioxygenase activity"/>
    <property type="evidence" value="ECO:0007669"/>
    <property type="project" value="InterPro"/>
</dbReference>
<dbReference type="Gene3D" id="2.60.130.10">
    <property type="entry name" value="Aromatic compound dioxygenase"/>
    <property type="match status" value="1"/>
</dbReference>
<dbReference type="SUPFAM" id="SSF49482">
    <property type="entry name" value="Aromatic compound dioxygenase"/>
    <property type="match status" value="1"/>
</dbReference>
<dbReference type="CDD" id="cd03461">
    <property type="entry name" value="1_2-HQD"/>
    <property type="match status" value="1"/>
</dbReference>
<evidence type="ECO:0000256" key="4">
    <source>
        <dbReference type="ARBA" id="ARBA00022964"/>
    </source>
</evidence>
<keyword evidence="3" id="KW-0479">Metal-binding</keyword>
<dbReference type="InterPro" id="IPR050770">
    <property type="entry name" value="Intradiol_RC_Dioxygenase"/>
</dbReference>
<evidence type="ECO:0000259" key="8">
    <source>
        <dbReference type="Pfam" id="PF04444"/>
    </source>
</evidence>
<evidence type="ECO:0000256" key="6">
    <source>
        <dbReference type="ARBA" id="ARBA00023004"/>
    </source>
</evidence>
<proteinExistence type="inferred from homology"/>
<keyword evidence="10" id="KW-1185">Reference proteome</keyword>
<comment type="caution">
    <text evidence="9">The sequence shown here is derived from an EMBL/GenBank/DDBJ whole genome shotgun (WGS) entry which is preliminary data.</text>
</comment>
<dbReference type="Pfam" id="PF00775">
    <property type="entry name" value="Dioxygenase_C"/>
    <property type="match status" value="1"/>
</dbReference>
<evidence type="ECO:0000313" key="9">
    <source>
        <dbReference type="EMBL" id="KAF2086031.1"/>
    </source>
</evidence>
<feature type="domain" description="Catechol dioxygenase N-terminal" evidence="8">
    <location>
        <begin position="32"/>
        <end position="101"/>
    </location>
</feature>
<comment type="cofactor">
    <cofactor evidence="1">
        <name>Fe(3+)</name>
        <dbReference type="ChEBI" id="CHEBI:29034"/>
    </cofactor>
</comment>
<dbReference type="EMBL" id="ML978726">
    <property type="protein sequence ID" value="KAF2086031.1"/>
    <property type="molecule type" value="Genomic_DNA"/>
</dbReference>
<dbReference type="PANTHER" id="PTHR33711">
    <property type="entry name" value="DIOXYGENASE, PUTATIVE (AFU_ORTHOLOGUE AFUA_2G02910)-RELATED"/>
    <property type="match status" value="1"/>
</dbReference>
<dbReference type="GO" id="GO:0009712">
    <property type="term" value="P:catechol-containing compound metabolic process"/>
    <property type="evidence" value="ECO:0007669"/>
    <property type="project" value="InterPro"/>
</dbReference>
<accession>A0A9P4HUU7</accession>
<comment type="similarity">
    <text evidence="2">Belongs to the intradiol ring-cleavage dioxygenase family.</text>
</comment>
<evidence type="ECO:0000256" key="1">
    <source>
        <dbReference type="ARBA" id="ARBA00001965"/>
    </source>
</evidence>
<sequence length="304" mass="33765">MSAAPAGPGAQDRFDPTFTENVINAMGPNVPERSRFVLGRMIKHIHDFAREVELTTDEWMAGVQFVNACGQISDAKRNETHRISDVLGLESLVDEIANKHLSESGETPTSSTILGPFWSPNAPFRNNGDSIIMSPHNGQVSLMHGTVRDLETKKPIPNVVVDIWEASSNGKYDFQDPENQVDNNLRGKFSTDANGQYHYYCLKPTAYSLPTDGPAGVLLRLFDRSPWRPAHIHLMISHPDYKPVTTQLYPNDDPHLIDDSVFAVKDDLVVDFKPRKGDPKAELDLEYNIILAPKTSTGKLSSSL</sequence>
<dbReference type="Proteomes" id="UP000799776">
    <property type="component" value="Unassembled WGS sequence"/>
</dbReference>
<protein>
    <submittedName>
        <fullName evidence="9">Aromatic compound dioxygenase</fullName>
    </submittedName>
</protein>
<keyword evidence="5" id="KW-0560">Oxidoreductase</keyword>
<dbReference type="InterPro" id="IPR039390">
    <property type="entry name" value="1_2-HQD/HQD"/>
</dbReference>
<dbReference type="InterPro" id="IPR015889">
    <property type="entry name" value="Intradiol_dOase_core"/>
</dbReference>
<dbReference type="OrthoDB" id="5238185at2759"/>
<dbReference type="AlphaFoldDB" id="A0A9P4HUU7"/>
<keyword evidence="6" id="KW-0408">Iron</keyword>
<dbReference type="PANTHER" id="PTHR33711:SF5">
    <property type="entry name" value="INTRADIOL RING-CLEAVAGE DIOXYGENASE PRCA"/>
    <property type="match status" value="1"/>
</dbReference>
<feature type="domain" description="Intradiol ring-cleavage dioxygenases" evidence="7">
    <location>
        <begin position="114"/>
        <end position="292"/>
    </location>
</feature>
<dbReference type="InterPro" id="IPR000627">
    <property type="entry name" value="Intradiol_dOase_C"/>
</dbReference>
<dbReference type="GO" id="GO:0008199">
    <property type="term" value="F:ferric iron binding"/>
    <property type="evidence" value="ECO:0007669"/>
    <property type="project" value="InterPro"/>
</dbReference>
<evidence type="ECO:0000256" key="2">
    <source>
        <dbReference type="ARBA" id="ARBA00007825"/>
    </source>
</evidence>
<dbReference type="InterPro" id="IPR007535">
    <property type="entry name" value="Catechol_dOase_N"/>
</dbReference>
<organism evidence="9 10">
    <name type="scientific">Saccharata proteae CBS 121410</name>
    <dbReference type="NCBI Taxonomy" id="1314787"/>
    <lineage>
        <taxon>Eukaryota</taxon>
        <taxon>Fungi</taxon>
        <taxon>Dikarya</taxon>
        <taxon>Ascomycota</taxon>
        <taxon>Pezizomycotina</taxon>
        <taxon>Dothideomycetes</taxon>
        <taxon>Dothideomycetes incertae sedis</taxon>
        <taxon>Botryosphaeriales</taxon>
        <taxon>Saccharataceae</taxon>
        <taxon>Saccharata</taxon>
    </lineage>
</organism>
<evidence type="ECO:0000259" key="7">
    <source>
        <dbReference type="Pfam" id="PF00775"/>
    </source>
</evidence>
<reference evidence="9" key="1">
    <citation type="journal article" date="2020" name="Stud. Mycol.">
        <title>101 Dothideomycetes genomes: a test case for predicting lifestyles and emergence of pathogens.</title>
        <authorList>
            <person name="Haridas S."/>
            <person name="Albert R."/>
            <person name="Binder M."/>
            <person name="Bloem J."/>
            <person name="Labutti K."/>
            <person name="Salamov A."/>
            <person name="Andreopoulos B."/>
            <person name="Baker S."/>
            <person name="Barry K."/>
            <person name="Bills G."/>
            <person name="Bluhm B."/>
            <person name="Cannon C."/>
            <person name="Castanera R."/>
            <person name="Culley D."/>
            <person name="Daum C."/>
            <person name="Ezra D."/>
            <person name="Gonzalez J."/>
            <person name="Henrissat B."/>
            <person name="Kuo A."/>
            <person name="Liang C."/>
            <person name="Lipzen A."/>
            <person name="Lutzoni F."/>
            <person name="Magnuson J."/>
            <person name="Mondo S."/>
            <person name="Nolan M."/>
            <person name="Ohm R."/>
            <person name="Pangilinan J."/>
            <person name="Park H.-J."/>
            <person name="Ramirez L."/>
            <person name="Alfaro M."/>
            <person name="Sun H."/>
            <person name="Tritt A."/>
            <person name="Yoshinaga Y."/>
            <person name="Zwiers L.-H."/>
            <person name="Turgeon B."/>
            <person name="Goodwin S."/>
            <person name="Spatafora J."/>
            <person name="Crous P."/>
            <person name="Grigoriev I."/>
        </authorList>
    </citation>
    <scope>NUCLEOTIDE SEQUENCE</scope>
    <source>
        <strain evidence="9">CBS 121410</strain>
    </source>
</reference>
<name>A0A9P4HUU7_9PEZI</name>
<gene>
    <name evidence="9" type="ORF">K490DRAFT_66958</name>
</gene>
<evidence type="ECO:0000256" key="5">
    <source>
        <dbReference type="ARBA" id="ARBA00023002"/>
    </source>
</evidence>
<evidence type="ECO:0000256" key="3">
    <source>
        <dbReference type="ARBA" id="ARBA00022723"/>
    </source>
</evidence>
<keyword evidence="4 9" id="KW-0223">Dioxygenase</keyword>